<accession>A0A9D1RZG8</accession>
<dbReference type="PANTHER" id="PTHR47359">
    <property type="entry name" value="PEPTIDOGLYCAN DL-ENDOPEPTIDASE CWLO"/>
    <property type="match status" value="1"/>
</dbReference>
<comment type="similarity">
    <text evidence="1">Belongs to the peptidase C40 family.</text>
</comment>
<evidence type="ECO:0000256" key="3">
    <source>
        <dbReference type="ARBA" id="ARBA00022801"/>
    </source>
</evidence>
<dbReference type="Gene3D" id="3.90.1720.10">
    <property type="entry name" value="endopeptidase domain like (from Nostoc punctiforme)"/>
    <property type="match status" value="1"/>
</dbReference>
<keyword evidence="4" id="KW-0788">Thiol protease</keyword>
<reference evidence="7" key="2">
    <citation type="submission" date="2021-04" db="EMBL/GenBank/DDBJ databases">
        <authorList>
            <person name="Gilroy R."/>
        </authorList>
    </citation>
    <scope>NUCLEOTIDE SEQUENCE</scope>
    <source>
        <strain evidence="7">4376</strain>
    </source>
</reference>
<sequence length="198" mass="19914">MGKHSLKKNTTPRNAAMIAAVGVGAAMVSPAVAQAAPVTHTATGVTVEVPNEIMPHVQPHLAQFGLVEGAAGSAPAAAPAAPVKSVGQAIADIALSKVGSPYSWGAAGPNAFDCSGLTSWAYSQLGKSIPRTSSAQAGAGQQVSLDALQPGDIVSYYGGASHVAIYIGGGKVVQALNSSSPVRVDDLHMMPVYNAVRF</sequence>
<protein>
    <submittedName>
        <fullName evidence="7">C40 family peptidase</fullName>
    </submittedName>
</protein>
<dbReference type="PROSITE" id="PS51935">
    <property type="entry name" value="NLPC_P60"/>
    <property type="match status" value="1"/>
</dbReference>
<dbReference type="InterPro" id="IPR038765">
    <property type="entry name" value="Papain-like_cys_pep_sf"/>
</dbReference>
<dbReference type="EMBL" id="DXFZ01000109">
    <property type="protein sequence ID" value="HIW96639.1"/>
    <property type="molecule type" value="Genomic_DNA"/>
</dbReference>
<gene>
    <name evidence="7" type="ORF">H9867_09225</name>
</gene>
<feature type="chain" id="PRO_5039534904" evidence="5">
    <location>
        <begin position="36"/>
        <end position="198"/>
    </location>
</feature>
<dbReference type="SUPFAM" id="SSF54001">
    <property type="entry name" value="Cysteine proteinases"/>
    <property type="match status" value="1"/>
</dbReference>
<dbReference type="InterPro" id="IPR000064">
    <property type="entry name" value="NLP_P60_dom"/>
</dbReference>
<keyword evidence="2" id="KW-0645">Protease</keyword>
<evidence type="ECO:0000256" key="1">
    <source>
        <dbReference type="ARBA" id="ARBA00007074"/>
    </source>
</evidence>
<evidence type="ECO:0000313" key="7">
    <source>
        <dbReference type="EMBL" id="HIW96639.1"/>
    </source>
</evidence>
<proteinExistence type="inferred from homology"/>
<dbReference type="Pfam" id="PF00877">
    <property type="entry name" value="NLPC_P60"/>
    <property type="match status" value="1"/>
</dbReference>
<evidence type="ECO:0000256" key="5">
    <source>
        <dbReference type="SAM" id="SignalP"/>
    </source>
</evidence>
<feature type="signal peptide" evidence="5">
    <location>
        <begin position="1"/>
        <end position="35"/>
    </location>
</feature>
<evidence type="ECO:0000313" key="8">
    <source>
        <dbReference type="Proteomes" id="UP000824189"/>
    </source>
</evidence>
<dbReference type="Proteomes" id="UP000824189">
    <property type="component" value="Unassembled WGS sequence"/>
</dbReference>
<name>A0A9D1RZG8_9CORY</name>
<evidence type="ECO:0000256" key="4">
    <source>
        <dbReference type="ARBA" id="ARBA00022807"/>
    </source>
</evidence>
<organism evidence="7 8">
    <name type="scientific">Candidatus Corynebacterium gallistercoris</name>
    <dbReference type="NCBI Taxonomy" id="2838530"/>
    <lineage>
        <taxon>Bacteria</taxon>
        <taxon>Bacillati</taxon>
        <taxon>Actinomycetota</taxon>
        <taxon>Actinomycetes</taxon>
        <taxon>Mycobacteriales</taxon>
        <taxon>Corynebacteriaceae</taxon>
        <taxon>Corynebacterium</taxon>
    </lineage>
</organism>
<feature type="domain" description="NlpC/P60" evidence="6">
    <location>
        <begin position="84"/>
        <end position="198"/>
    </location>
</feature>
<reference evidence="7" key="1">
    <citation type="journal article" date="2021" name="PeerJ">
        <title>Extensive microbial diversity within the chicken gut microbiome revealed by metagenomics and culture.</title>
        <authorList>
            <person name="Gilroy R."/>
            <person name="Ravi A."/>
            <person name="Getino M."/>
            <person name="Pursley I."/>
            <person name="Horton D.L."/>
            <person name="Alikhan N.F."/>
            <person name="Baker D."/>
            <person name="Gharbi K."/>
            <person name="Hall N."/>
            <person name="Watson M."/>
            <person name="Adriaenssens E.M."/>
            <person name="Foster-Nyarko E."/>
            <person name="Jarju S."/>
            <person name="Secka A."/>
            <person name="Antonio M."/>
            <person name="Oren A."/>
            <person name="Chaudhuri R.R."/>
            <person name="La Ragione R."/>
            <person name="Hildebrand F."/>
            <person name="Pallen M.J."/>
        </authorList>
    </citation>
    <scope>NUCLEOTIDE SEQUENCE</scope>
    <source>
        <strain evidence="7">4376</strain>
    </source>
</reference>
<dbReference type="GO" id="GO:0008234">
    <property type="term" value="F:cysteine-type peptidase activity"/>
    <property type="evidence" value="ECO:0007669"/>
    <property type="project" value="UniProtKB-KW"/>
</dbReference>
<evidence type="ECO:0000256" key="2">
    <source>
        <dbReference type="ARBA" id="ARBA00022670"/>
    </source>
</evidence>
<dbReference type="GO" id="GO:0006508">
    <property type="term" value="P:proteolysis"/>
    <property type="evidence" value="ECO:0007669"/>
    <property type="project" value="UniProtKB-KW"/>
</dbReference>
<dbReference type="PANTHER" id="PTHR47359:SF3">
    <property type="entry name" value="NLP_P60 DOMAIN-CONTAINING PROTEIN-RELATED"/>
    <property type="match status" value="1"/>
</dbReference>
<dbReference type="AlphaFoldDB" id="A0A9D1RZG8"/>
<dbReference type="InterPro" id="IPR051794">
    <property type="entry name" value="PG_Endopeptidase_C40"/>
</dbReference>
<evidence type="ECO:0000259" key="6">
    <source>
        <dbReference type="PROSITE" id="PS51935"/>
    </source>
</evidence>
<comment type="caution">
    <text evidence="7">The sequence shown here is derived from an EMBL/GenBank/DDBJ whole genome shotgun (WGS) entry which is preliminary data.</text>
</comment>
<keyword evidence="3" id="KW-0378">Hydrolase</keyword>
<keyword evidence="5" id="KW-0732">Signal</keyword>